<dbReference type="CDD" id="cd03702">
    <property type="entry name" value="IF2_mtIF2_II"/>
    <property type="match status" value="1"/>
</dbReference>
<feature type="compositionally biased region" description="Low complexity" evidence="10">
    <location>
        <begin position="216"/>
        <end position="303"/>
    </location>
</feature>
<dbReference type="Gene3D" id="1.10.10.2480">
    <property type="match status" value="1"/>
</dbReference>
<dbReference type="Pfam" id="PF00009">
    <property type="entry name" value="GTP_EFTU"/>
    <property type="match status" value="1"/>
</dbReference>
<keyword evidence="3 8" id="KW-0396">Initiation factor</keyword>
<evidence type="ECO:0000256" key="10">
    <source>
        <dbReference type="SAM" id="MobiDB-lite"/>
    </source>
</evidence>
<dbReference type="Pfam" id="PF11987">
    <property type="entry name" value="IF-2"/>
    <property type="match status" value="1"/>
</dbReference>
<gene>
    <name evidence="8" type="primary">infB</name>
    <name evidence="12" type="ORF">JZO67_004876</name>
</gene>
<dbReference type="NCBIfam" id="TIGR00231">
    <property type="entry name" value="small_GTP"/>
    <property type="match status" value="1"/>
</dbReference>
<evidence type="ECO:0000259" key="11">
    <source>
        <dbReference type="PROSITE" id="PS51722"/>
    </source>
</evidence>
<dbReference type="Pfam" id="PF22042">
    <property type="entry name" value="EF-G_D2"/>
    <property type="match status" value="1"/>
</dbReference>
<evidence type="ECO:0000313" key="12">
    <source>
        <dbReference type="EMBL" id="MEO1772893.1"/>
    </source>
</evidence>
<dbReference type="SUPFAM" id="SSF52156">
    <property type="entry name" value="Initiation factor IF2/eIF5b, domain 3"/>
    <property type="match status" value="1"/>
</dbReference>
<dbReference type="InterPro" id="IPR015760">
    <property type="entry name" value="TIF_IF2"/>
</dbReference>
<accession>A0ABV0EZ62</accession>
<dbReference type="RefSeq" id="WP_207702528.1">
    <property type="nucleotide sequence ID" value="NZ_JAFREL020000006.1"/>
</dbReference>
<dbReference type="InterPro" id="IPR006847">
    <property type="entry name" value="IF2_N"/>
</dbReference>
<dbReference type="Proteomes" id="UP000664357">
    <property type="component" value="Unassembled WGS sequence"/>
</dbReference>
<dbReference type="InterPro" id="IPR009000">
    <property type="entry name" value="Transl_B-barrel_sf"/>
</dbReference>
<reference evidence="12 13" key="1">
    <citation type="submission" date="2024-02" db="EMBL/GenBank/DDBJ databases">
        <title>The Genome Sequence of Enterococcus sp. DIV0159.</title>
        <authorList>
            <person name="Earl A."/>
            <person name="Manson A."/>
            <person name="Gilmore M."/>
            <person name="Sanders J."/>
            <person name="Shea T."/>
            <person name="Howe W."/>
            <person name="Livny J."/>
            <person name="Cuomo C."/>
            <person name="Neafsey D."/>
            <person name="Birren B."/>
        </authorList>
    </citation>
    <scope>NUCLEOTIDE SEQUENCE [LARGE SCALE GENOMIC DNA]</scope>
    <source>
        <strain evidence="12 13">665A</strain>
    </source>
</reference>
<dbReference type="SUPFAM" id="SSF52540">
    <property type="entry name" value="P-loop containing nucleoside triphosphate hydrolases"/>
    <property type="match status" value="1"/>
</dbReference>
<feature type="compositionally biased region" description="Basic residues" evidence="10">
    <location>
        <begin position="304"/>
        <end position="316"/>
    </location>
</feature>
<sequence length="918" mass="100223">MGKKRVYEFAKEINQSSKDVVDKANTLGIDVVNHMGALSNDDESKLKQAFTGNSQQPKPANTQAKPSANQHEKPKFKSSKNNPNFQNRKGNQDSVRNSNNNQQNRPNRDNRQGQNNQGQGTQRPAGNQGQRPNNQGQDTQRPAGNQGQRPSNQGQGTQRPAGNQGQRPNNQGQGTQRPAGNQGQRPNNQGQGTQRPAGNQGQRPNNQGQSTQRPAGNQGQRPNNQGQGIQRPAGNQGQRPNNQGQGTQRPAGNQGQSNSQGQQGGSQRSNTQGGGNSQNRTRNNNYGNNSYGNQNRNNFGGNRNKNKFNKKGKKGKQQQSQKPAVPPRKFRELPEVLEYTEGMNVADIAKKIYREPAEIIKKLFLMGVMVNQNQPLDKDTIELLATDYGIEAQEKIQVDIADIDRFFEVEEVDEEKLVPRPPVVTIMGHVDHGKTTLLDTLRHSRVTSGEAGGITQHIGAYQIDINGKPITFLDTPGHAAFTSMRARGASITDITILVVAADDGVMPQTVEAINHAKAAKVPIIVAVNKIDKPGANPDRVMQELSEHELVSEAWGGDTIFVQISAKFNQNIEELLEMILLVAEVEDLKADPTQNAIGTVIEARLDKGKGPVATLLVQQGTLNVGDPIVVGDTYGRVRVMTNDIGRRDKTAGPATPVEITGLNDVPQAGDRFAVFADEKTARAAGEERAKRALQEHRSSNARVTLDNLFESLKEGELKDVNVIIKADVQGSAEALAASLKKIDVEGVRVNIVHSAVGAINESDVTLAAASNAIMIGFNVRPTPQARQQAEAEEVDIRLHRIIYQAIDEIETAMKGMLDPEYEEKITGQMTVRETYKVSKVGTIAGCYVNEGSISRDSGVRVIRDSIVIFEGKLASLKRFKDDVKEVKMGYECGAMVENFNDLKVDDVIEAFIMQEIKKA</sequence>
<keyword evidence="6 8" id="KW-0342">GTP-binding</keyword>
<evidence type="ECO:0000313" key="13">
    <source>
        <dbReference type="Proteomes" id="UP000664357"/>
    </source>
</evidence>
<feature type="region of interest" description="Disordered" evidence="10">
    <location>
        <begin position="40"/>
        <end position="330"/>
    </location>
</feature>
<evidence type="ECO:0000256" key="7">
    <source>
        <dbReference type="ARBA" id="ARBA00025162"/>
    </source>
</evidence>
<comment type="similarity">
    <text evidence="1 8 9">Belongs to the TRAFAC class translation factor GTPase superfamily. Classic translation factor GTPase family. IF-2 subfamily.</text>
</comment>
<dbReference type="PANTHER" id="PTHR43381:SF5">
    <property type="entry name" value="TR-TYPE G DOMAIN-CONTAINING PROTEIN"/>
    <property type="match status" value="1"/>
</dbReference>
<dbReference type="Gene3D" id="3.40.50.300">
    <property type="entry name" value="P-loop containing nucleotide triphosphate hydrolases"/>
    <property type="match status" value="1"/>
</dbReference>
<protein>
    <recommendedName>
        <fullName evidence="2 8">Translation initiation factor IF-2</fullName>
    </recommendedName>
</protein>
<feature type="domain" description="Tr-type G" evidence="11">
    <location>
        <begin position="419"/>
        <end position="588"/>
    </location>
</feature>
<feature type="compositionally biased region" description="Low complexity" evidence="10">
    <location>
        <begin position="112"/>
        <end position="137"/>
    </location>
</feature>
<comment type="subcellular location">
    <subcellularLocation>
        <location evidence="8">Cytoplasm</location>
    </subcellularLocation>
</comment>
<feature type="binding site" evidence="8">
    <location>
        <begin position="528"/>
        <end position="531"/>
    </location>
    <ligand>
        <name>GTP</name>
        <dbReference type="ChEBI" id="CHEBI:37565"/>
    </ligand>
</feature>
<evidence type="ECO:0000256" key="8">
    <source>
        <dbReference type="HAMAP-Rule" id="MF_00100"/>
    </source>
</evidence>
<organism evidence="12 13">
    <name type="scientific">Candidatus Enterococcus ferrettii</name>
    <dbReference type="NCBI Taxonomy" id="2815324"/>
    <lineage>
        <taxon>Bacteria</taxon>
        <taxon>Bacillati</taxon>
        <taxon>Bacillota</taxon>
        <taxon>Bacilli</taxon>
        <taxon>Lactobacillales</taxon>
        <taxon>Enterococcaceae</taxon>
        <taxon>Enterococcus</taxon>
    </lineage>
</organism>
<evidence type="ECO:0000256" key="4">
    <source>
        <dbReference type="ARBA" id="ARBA00022741"/>
    </source>
</evidence>
<name>A0ABV0EZ62_9ENTE</name>
<keyword evidence="5 8" id="KW-0648">Protein biosynthesis</keyword>
<evidence type="ECO:0000256" key="6">
    <source>
        <dbReference type="ARBA" id="ARBA00023134"/>
    </source>
</evidence>
<keyword evidence="8" id="KW-0963">Cytoplasm</keyword>
<dbReference type="InterPro" id="IPR036925">
    <property type="entry name" value="TIF_IF2_dom3_sf"/>
</dbReference>
<dbReference type="Gene3D" id="3.40.50.10050">
    <property type="entry name" value="Translation initiation factor IF- 2, domain 3"/>
    <property type="match status" value="1"/>
</dbReference>
<evidence type="ECO:0000256" key="9">
    <source>
        <dbReference type="RuleBase" id="RU000644"/>
    </source>
</evidence>
<dbReference type="InterPro" id="IPR005225">
    <property type="entry name" value="Small_GTP-bd"/>
</dbReference>
<comment type="function">
    <text evidence="7 8 9">One of the essential components for the initiation of protein synthesis. Protects formylmethionyl-tRNA from spontaneous hydrolysis and promotes its binding to the 30S ribosomal subunits. Also involved in the hydrolysis of GTP during the formation of the 70S ribosomal complex.</text>
</comment>
<evidence type="ECO:0000256" key="5">
    <source>
        <dbReference type="ARBA" id="ARBA00022917"/>
    </source>
</evidence>
<dbReference type="InterPro" id="IPR044145">
    <property type="entry name" value="IF2_II"/>
</dbReference>
<evidence type="ECO:0000256" key="2">
    <source>
        <dbReference type="ARBA" id="ARBA00020675"/>
    </source>
</evidence>
<feature type="compositionally biased region" description="Polar residues" evidence="10">
    <location>
        <begin position="138"/>
        <end position="161"/>
    </location>
</feature>
<feature type="compositionally biased region" description="Low complexity" evidence="10">
    <location>
        <begin position="79"/>
        <end position="105"/>
    </location>
</feature>
<feature type="binding site" evidence="8">
    <location>
        <begin position="428"/>
        <end position="435"/>
    </location>
    <ligand>
        <name>GTP</name>
        <dbReference type="ChEBI" id="CHEBI:37565"/>
    </ligand>
</feature>
<dbReference type="HAMAP" id="MF_00100_B">
    <property type="entry name" value="IF_2_B"/>
    <property type="match status" value="1"/>
</dbReference>
<dbReference type="PANTHER" id="PTHR43381">
    <property type="entry name" value="TRANSLATION INITIATION FACTOR IF-2-RELATED"/>
    <property type="match status" value="1"/>
</dbReference>
<dbReference type="PROSITE" id="PS01176">
    <property type="entry name" value="IF2"/>
    <property type="match status" value="1"/>
</dbReference>
<proteinExistence type="inferred from homology"/>
<dbReference type="CDD" id="cd03692">
    <property type="entry name" value="mtIF2_IVc"/>
    <property type="match status" value="1"/>
</dbReference>
<dbReference type="InterPro" id="IPR000795">
    <property type="entry name" value="T_Tr_GTP-bd_dom"/>
</dbReference>
<comment type="caution">
    <text evidence="12">The sequence shown here is derived from an EMBL/GenBank/DDBJ whole genome shotgun (WGS) entry which is preliminary data.</text>
</comment>
<evidence type="ECO:0000256" key="1">
    <source>
        <dbReference type="ARBA" id="ARBA00007733"/>
    </source>
</evidence>
<feature type="binding site" evidence="8">
    <location>
        <begin position="474"/>
        <end position="478"/>
    </location>
    <ligand>
        <name>GTP</name>
        <dbReference type="ChEBI" id="CHEBI:37565"/>
    </ligand>
</feature>
<dbReference type="InterPro" id="IPR027417">
    <property type="entry name" value="P-loop_NTPase"/>
</dbReference>
<dbReference type="InterPro" id="IPR053905">
    <property type="entry name" value="EF-G-like_DII"/>
</dbReference>
<keyword evidence="4 8" id="KW-0547">Nucleotide-binding</keyword>
<dbReference type="PROSITE" id="PS51722">
    <property type="entry name" value="G_TR_2"/>
    <property type="match status" value="1"/>
</dbReference>
<keyword evidence="13" id="KW-1185">Reference proteome</keyword>
<dbReference type="GO" id="GO:0003743">
    <property type="term" value="F:translation initiation factor activity"/>
    <property type="evidence" value="ECO:0007669"/>
    <property type="project" value="UniProtKB-KW"/>
</dbReference>
<dbReference type="Gene3D" id="2.40.30.10">
    <property type="entry name" value="Translation factors"/>
    <property type="match status" value="2"/>
</dbReference>
<feature type="compositionally biased region" description="Low complexity" evidence="10">
    <location>
        <begin position="162"/>
        <end position="209"/>
    </location>
</feature>
<dbReference type="SUPFAM" id="SSF50447">
    <property type="entry name" value="Translation proteins"/>
    <property type="match status" value="2"/>
</dbReference>
<evidence type="ECO:0000256" key="3">
    <source>
        <dbReference type="ARBA" id="ARBA00022540"/>
    </source>
</evidence>
<feature type="compositionally biased region" description="Polar residues" evidence="10">
    <location>
        <begin position="50"/>
        <end position="69"/>
    </location>
</feature>
<dbReference type="Pfam" id="PF04760">
    <property type="entry name" value="IF2_N"/>
    <property type="match status" value="2"/>
</dbReference>
<dbReference type="EMBL" id="JAFREL020000006">
    <property type="protein sequence ID" value="MEO1772893.1"/>
    <property type="molecule type" value="Genomic_DNA"/>
</dbReference>
<feature type="region of interest" description="G-domain" evidence="8">
    <location>
        <begin position="422"/>
        <end position="570"/>
    </location>
</feature>
<dbReference type="InterPro" id="IPR000178">
    <property type="entry name" value="TF_IF2_bacterial-like"/>
</dbReference>
<dbReference type="InterPro" id="IPR023115">
    <property type="entry name" value="TIF_IF2_dom3"/>
</dbReference>
<dbReference type="CDD" id="cd01887">
    <property type="entry name" value="IF2_eIF5B"/>
    <property type="match status" value="1"/>
</dbReference>
<dbReference type="NCBIfam" id="TIGR00487">
    <property type="entry name" value="IF-2"/>
    <property type="match status" value="1"/>
</dbReference>